<keyword evidence="5" id="KW-0805">Transcription regulation</keyword>
<evidence type="ECO:0000313" key="14">
    <source>
        <dbReference type="Proteomes" id="UP000005203"/>
    </source>
</evidence>
<reference evidence="15" key="2">
    <citation type="submission" date="2025-04" db="UniProtKB">
        <authorList>
            <consortium name="RefSeq"/>
        </authorList>
    </citation>
    <scope>IDENTIFICATION</scope>
    <source>
        <strain evidence="15">DH4</strain>
        <tissue evidence="15">Whole body</tissue>
    </source>
</reference>
<dbReference type="EnsemblMetazoa" id="XM_016916614">
    <property type="protein sequence ID" value="XP_016772103"/>
    <property type="gene ID" value="LOC409090"/>
</dbReference>
<dbReference type="GO" id="GO:0042030">
    <property type="term" value="F:ATPase inhibitor activity"/>
    <property type="evidence" value="ECO:0007669"/>
    <property type="project" value="InterPro"/>
</dbReference>
<evidence type="ECO:0000256" key="3">
    <source>
        <dbReference type="ARBA" id="ARBA00011764"/>
    </source>
</evidence>
<dbReference type="OrthoDB" id="6084504at2759"/>
<evidence type="ECO:0000256" key="9">
    <source>
        <dbReference type="ARBA" id="ARBA00030036"/>
    </source>
</evidence>
<feature type="region of interest" description="Disordered" evidence="11">
    <location>
        <begin position="169"/>
        <end position="201"/>
    </location>
</feature>
<dbReference type="Proteomes" id="UP000005203">
    <property type="component" value="Linkage group LG15"/>
</dbReference>
<evidence type="ECO:0000313" key="13">
    <source>
        <dbReference type="EnsemblMetazoa" id="XP_016772103"/>
    </source>
</evidence>
<dbReference type="PANTHER" id="PTHR21411:SF0">
    <property type="entry name" value="REGULATORY PROTEIN ZESTE"/>
    <property type="match status" value="1"/>
</dbReference>
<dbReference type="Pfam" id="PF04568">
    <property type="entry name" value="IATP"/>
    <property type="match status" value="1"/>
</dbReference>
<keyword evidence="10" id="KW-0175">Coiled coil</keyword>
<comment type="similarity">
    <text evidence="2">Belongs to the ATPase inhibitor family.</text>
</comment>
<keyword evidence="6" id="KW-0496">Mitochondrion</keyword>
<dbReference type="Gene3D" id="1.20.5.500">
    <property type="entry name" value="Single helix bin"/>
    <property type="match status" value="1"/>
</dbReference>
<feature type="compositionally biased region" description="Acidic residues" evidence="11">
    <location>
        <begin position="173"/>
        <end position="184"/>
    </location>
</feature>
<reference evidence="13" key="1">
    <citation type="submission" date="2021-01" db="UniProtKB">
        <authorList>
            <consortium name="EnsemblMetazoa"/>
        </authorList>
    </citation>
    <scope>IDENTIFICATION</scope>
    <source>
        <strain evidence="13">DH4</strain>
    </source>
</reference>
<evidence type="ECO:0000313" key="15">
    <source>
        <dbReference type="RefSeq" id="XP_016772103.2"/>
    </source>
</evidence>
<dbReference type="RefSeq" id="XP_016772103.2">
    <property type="nucleotide sequence ID" value="XM_016916614.2"/>
</dbReference>
<evidence type="ECO:0000256" key="5">
    <source>
        <dbReference type="ARBA" id="ARBA00023015"/>
    </source>
</evidence>
<feature type="domain" description="Myb/SANT-like DNA-binding" evidence="12">
    <location>
        <begin position="15"/>
        <end position="90"/>
    </location>
</feature>
<evidence type="ECO:0000256" key="10">
    <source>
        <dbReference type="SAM" id="Coils"/>
    </source>
</evidence>
<feature type="coiled-coil region" evidence="10">
    <location>
        <begin position="261"/>
        <end position="295"/>
    </location>
</feature>
<keyword evidence="7" id="KW-0804">Transcription</keyword>
<feature type="compositionally biased region" description="Basic and acidic residues" evidence="11">
    <location>
        <begin position="125"/>
        <end position="142"/>
    </location>
</feature>
<evidence type="ECO:0000256" key="11">
    <source>
        <dbReference type="SAM" id="MobiDB-lite"/>
    </source>
</evidence>
<sequence length="395" mass="45756">MCSNSTTVLLKKRERTQNWIPEEKNVLFSLIKGHVNAIENKKIDAAASAMKMLAWQQIHRTFRGMFSTDRDITRMREQWRRMKSQARMEMYTFAEKMKTLGPEEAAKCRPSDLSIEVWKLMEKTRKNDGDKDRSDENGRRSPENLTSLQAILNKLTATTPEVTTVNEIKVDADSDEYNTEEDSSQSEILKEKPGVSQKKRLRISEEEPIDLPEQGFNSMDTMICDVEDGVSTSYMKERNSRFNNEQDESIQGRMWMFEMAQREHELKLRMLNIALEKVELQKQTAINELKTSEIKRQLVENQAAEYYSQVRMVGERGSGAGKGGGGGGSIREAGGSFGKMEAAHEDQYFYNLQKQQLQKLKEDLHDEISFHEEQIKRHQEAINRHKKRITEMDKK</sequence>
<keyword evidence="14" id="KW-1185">Reference proteome</keyword>
<dbReference type="Pfam" id="PF13873">
    <property type="entry name" value="Myb_DNA-bind_5"/>
    <property type="match status" value="1"/>
</dbReference>
<organism evidence="13">
    <name type="scientific">Apis mellifera</name>
    <name type="common">Honeybee</name>
    <dbReference type="NCBI Taxonomy" id="7460"/>
    <lineage>
        <taxon>Eukaryota</taxon>
        <taxon>Metazoa</taxon>
        <taxon>Ecdysozoa</taxon>
        <taxon>Arthropoda</taxon>
        <taxon>Hexapoda</taxon>
        <taxon>Insecta</taxon>
        <taxon>Pterygota</taxon>
        <taxon>Neoptera</taxon>
        <taxon>Endopterygota</taxon>
        <taxon>Hymenoptera</taxon>
        <taxon>Apocrita</taxon>
        <taxon>Aculeata</taxon>
        <taxon>Apoidea</taxon>
        <taxon>Anthophila</taxon>
        <taxon>Apidae</taxon>
        <taxon>Apis</taxon>
    </lineage>
</organism>
<dbReference type="GO" id="GO:0005739">
    <property type="term" value="C:mitochondrion"/>
    <property type="evidence" value="ECO:0007669"/>
    <property type="project" value="UniProtKB-SubCell"/>
</dbReference>
<evidence type="ECO:0000256" key="8">
    <source>
        <dbReference type="ARBA" id="ARBA00025466"/>
    </source>
</evidence>
<feature type="region of interest" description="Disordered" evidence="11">
    <location>
        <begin position="125"/>
        <end position="146"/>
    </location>
</feature>
<dbReference type="AlphaFoldDB" id="A0A7M7IMA3"/>
<comment type="function">
    <text evidence="8">Involved in transvection phenomena (= synapsis-dependent gene expression), where the synaptic pairing of chromosomes carrying genes with which zeste interacts influences the expression of these genes. Zeste binds to DNA and stimulates transcription from a nearby promoter.</text>
</comment>
<evidence type="ECO:0000256" key="2">
    <source>
        <dbReference type="ARBA" id="ARBA00010901"/>
    </source>
</evidence>
<dbReference type="PANTHER" id="PTHR21411">
    <property type="entry name" value="APONTIC"/>
    <property type="match status" value="1"/>
</dbReference>
<dbReference type="GeneID" id="409090"/>
<accession>A0A8B7KQL2</accession>
<comment type="subcellular location">
    <subcellularLocation>
        <location evidence="1">Mitochondrion</location>
    </subcellularLocation>
</comment>
<dbReference type="InterPro" id="IPR007648">
    <property type="entry name" value="ATPase_inhibitor_mt"/>
</dbReference>
<proteinExistence type="inferred from homology"/>
<evidence type="ECO:0000256" key="6">
    <source>
        <dbReference type="ARBA" id="ARBA00023128"/>
    </source>
</evidence>
<protein>
    <recommendedName>
        <fullName evidence="4">Regulatory protein zeste</fullName>
    </recommendedName>
    <alternativeName>
        <fullName evidence="9">ATP synthase F1 subunit epsilon</fullName>
    </alternativeName>
</protein>
<evidence type="ECO:0000256" key="7">
    <source>
        <dbReference type="ARBA" id="ARBA00023163"/>
    </source>
</evidence>
<dbReference type="SUPFAM" id="SSF64602">
    <property type="entry name" value="F1 ATPase inhibitor, IF1, C-terminal domain"/>
    <property type="match status" value="1"/>
</dbReference>
<feature type="coiled-coil region" evidence="10">
    <location>
        <begin position="354"/>
        <end position="395"/>
    </location>
</feature>
<name>A0A7M7IMA3_APIME</name>
<dbReference type="InterPro" id="IPR028002">
    <property type="entry name" value="Myb_DNA-bind_5"/>
</dbReference>
<dbReference type="FunFam" id="1.20.5.500:FF:000007">
    <property type="entry name" value="ATPase inhibitor, putative"/>
    <property type="match status" value="1"/>
</dbReference>
<accession>A0A7M7IMA3</accession>
<gene>
    <name evidence="15" type="primary">LOC409090</name>
</gene>
<evidence type="ECO:0000259" key="12">
    <source>
        <dbReference type="Pfam" id="PF13873"/>
    </source>
</evidence>
<dbReference type="KEGG" id="ame:409090"/>
<evidence type="ECO:0000256" key="1">
    <source>
        <dbReference type="ARBA" id="ARBA00004173"/>
    </source>
</evidence>
<evidence type="ECO:0000256" key="4">
    <source>
        <dbReference type="ARBA" id="ARBA00016807"/>
    </source>
</evidence>
<comment type="subunit">
    <text evidence="3">Self-associates forming complexes of several hundred monomers.</text>
</comment>